<dbReference type="EMBL" id="JBHUMZ010000003">
    <property type="protein sequence ID" value="MFD2637299.1"/>
    <property type="molecule type" value="Genomic_DNA"/>
</dbReference>
<evidence type="ECO:0000313" key="2">
    <source>
        <dbReference type="Proteomes" id="UP001597452"/>
    </source>
</evidence>
<comment type="caution">
    <text evidence="1">The sequence shown here is derived from an EMBL/GenBank/DDBJ whole genome shotgun (WGS) entry which is preliminary data.</text>
</comment>
<dbReference type="Proteomes" id="UP001597452">
    <property type="component" value="Unassembled WGS sequence"/>
</dbReference>
<organism evidence="1 2">
    <name type="scientific">Piscibacillus salipiscarius</name>
    <dbReference type="NCBI Taxonomy" id="299480"/>
    <lineage>
        <taxon>Bacteria</taxon>
        <taxon>Bacillati</taxon>
        <taxon>Bacillota</taxon>
        <taxon>Bacilli</taxon>
        <taxon>Bacillales</taxon>
        <taxon>Bacillaceae</taxon>
        <taxon>Piscibacillus</taxon>
    </lineage>
</organism>
<evidence type="ECO:0000313" key="1">
    <source>
        <dbReference type="EMBL" id="MFD2637299.1"/>
    </source>
</evidence>
<proteinExistence type="predicted"/>
<keyword evidence="2" id="KW-1185">Reference proteome</keyword>
<dbReference type="RefSeq" id="WP_377326673.1">
    <property type="nucleotide sequence ID" value="NZ_JBHUMZ010000003.1"/>
</dbReference>
<protein>
    <recommendedName>
        <fullName evidence="3">SatD family (SatD)</fullName>
    </recommendedName>
</protein>
<reference evidence="2" key="1">
    <citation type="journal article" date="2019" name="Int. J. Syst. Evol. Microbiol.">
        <title>The Global Catalogue of Microorganisms (GCM) 10K type strain sequencing project: providing services to taxonomists for standard genome sequencing and annotation.</title>
        <authorList>
            <consortium name="The Broad Institute Genomics Platform"/>
            <consortium name="The Broad Institute Genome Sequencing Center for Infectious Disease"/>
            <person name="Wu L."/>
            <person name="Ma J."/>
        </authorList>
    </citation>
    <scope>NUCLEOTIDE SEQUENCE [LARGE SCALE GENOMIC DNA]</scope>
    <source>
        <strain evidence="2">TISTR 1571</strain>
    </source>
</reference>
<evidence type="ECO:0008006" key="3">
    <source>
        <dbReference type="Google" id="ProtNLM"/>
    </source>
</evidence>
<accession>A0ABW5Q5S7</accession>
<sequence length="207" mass="24048">MVKLKNHLNDQFKNQLTIKFDIRKGDELIGVFDSFSDLYRAIRDIEDYIEENGQKITFYIGCGFGKIDTKNKSSIHVANGSAIINALYARDQIVKANEREAKVWDLTPHNKVFYYSEDFPYSSVNALFYFISELIYKRSEKQREIVKAVKNNPDDTYEAIGKRFGYKSPKTSVSNHLYAANHELVSESEKSLIQLLDFHQKQLEQDK</sequence>
<gene>
    <name evidence="1" type="ORF">ACFSW4_00175</name>
</gene>
<name>A0ABW5Q5S7_9BACI</name>